<keyword evidence="3" id="KW-1185">Reference proteome</keyword>
<accession>A0AAV0WTA4</accession>
<comment type="caution">
    <text evidence="2">The sequence shown here is derived from an EMBL/GenBank/DDBJ whole genome shotgun (WGS) entry which is preliminary data.</text>
</comment>
<feature type="domain" description="Transposable element P transposase-like GTP-binding insertion" evidence="1">
    <location>
        <begin position="7"/>
        <end position="93"/>
    </location>
</feature>
<evidence type="ECO:0000259" key="1">
    <source>
        <dbReference type="Pfam" id="PF21788"/>
    </source>
</evidence>
<protein>
    <recommendedName>
        <fullName evidence="1">Transposable element P transposase-like GTP-binding insertion domain-containing protein</fullName>
    </recommendedName>
</protein>
<dbReference type="EMBL" id="CARXXK010000002">
    <property type="protein sequence ID" value="CAI6359071.1"/>
    <property type="molecule type" value="Genomic_DNA"/>
</dbReference>
<dbReference type="Proteomes" id="UP001160148">
    <property type="component" value="Unassembled WGS sequence"/>
</dbReference>
<evidence type="ECO:0000313" key="3">
    <source>
        <dbReference type="Proteomes" id="UP001160148"/>
    </source>
</evidence>
<proteinExistence type="predicted"/>
<dbReference type="Pfam" id="PF21788">
    <property type="entry name" value="TNP-like_GBD"/>
    <property type="match status" value="1"/>
</dbReference>
<evidence type="ECO:0000313" key="2">
    <source>
        <dbReference type="EMBL" id="CAI6359071.1"/>
    </source>
</evidence>
<dbReference type="AlphaFoldDB" id="A0AAV0WTA4"/>
<name>A0AAV0WTA4_9HEMI</name>
<sequence>MFFKHNLIVNDDVIEKKHVDTFYNYDSKCNVRMAPKLTYSHIHPSPFERMKVRLAAHIFGHSVAAGMSAALNQGIPPKTSKCTINFINFMDIIIIII</sequence>
<organism evidence="2 3">
    <name type="scientific">Macrosiphum euphorbiae</name>
    <name type="common">potato aphid</name>
    <dbReference type="NCBI Taxonomy" id="13131"/>
    <lineage>
        <taxon>Eukaryota</taxon>
        <taxon>Metazoa</taxon>
        <taxon>Ecdysozoa</taxon>
        <taxon>Arthropoda</taxon>
        <taxon>Hexapoda</taxon>
        <taxon>Insecta</taxon>
        <taxon>Pterygota</taxon>
        <taxon>Neoptera</taxon>
        <taxon>Paraneoptera</taxon>
        <taxon>Hemiptera</taxon>
        <taxon>Sternorrhyncha</taxon>
        <taxon>Aphidomorpha</taxon>
        <taxon>Aphidoidea</taxon>
        <taxon>Aphididae</taxon>
        <taxon>Macrosiphini</taxon>
        <taxon>Macrosiphum</taxon>
    </lineage>
</organism>
<dbReference type="InterPro" id="IPR048366">
    <property type="entry name" value="TNP-like_GBD"/>
</dbReference>
<gene>
    <name evidence="2" type="ORF">MEUPH1_LOCUS14517</name>
</gene>
<reference evidence="2 3" key="1">
    <citation type="submission" date="2023-01" db="EMBL/GenBank/DDBJ databases">
        <authorList>
            <person name="Whitehead M."/>
        </authorList>
    </citation>
    <scope>NUCLEOTIDE SEQUENCE [LARGE SCALE GENOMIC DNA]</scope>
</reference>